<keyword evidence="6" id="KW-1133">Transmembrane helix</keyword>
<organism evidence="8 9">
    <name type="scientific">Candidatus Wolfebacteria bacterium RIFCSPHIGHO2_01_FULL_48_22</name>
    <dbReference type="NCBI Taxonomy" id="1802555"/>
    <lineage>
        <taxon>Bacteria</taxon>
        <taxon>Candidatus Wolfeibacteriota</taxon>
    </lineage>
</organism>
<keyword evidence="6" id="KW-0472">Membrane</keyword>
<name>A0A1F8DTC2_9BACT</name>
<comment type="similarity">
    <text evidence="1">Belongs to the MreC family.</text>
</comment>
<comment type="caution">
    <text evidence="8">The sequence shown here is derived from an EMBL/GenBank/DDBJ whole genome shotgun (WGS) entry which is preliminary data.</text>
</comment>
<evidence type="ECO:0000256" key="3">
    <source>
        <dbReference type="ARBA" id="ARBA00022960"/>
    </source>
</evidence>
<evidence type="ECO:0000256" key="6">
    <source>
        <dbReference type="SAM" id="Phobius"/>
    </source>
</evidence>
<keyword evidence="5" id="KW-0175">Coiled coil</keyword>
<sequence length="237" mass="26088">MIGRKNNTVLYVIILVLAAVLVATPFYFKKNLSIGDYISAVWRIPQLLEENQSLRLQIEDKNNEILRFAQNDEEGEIAALATLARNDVISAKVYSLYPFNTKNRIYIGSGAEEGVTKGKAVLISDTVFVGIVEKVSENRSEIITLYDTSFALPVRVGMQETDALLQGGIAPRLTLIDKSKQIASGDRIVTASRDMPYGLSVGYVKSVSEDASGAFFQATIEVPYNLNALRTVFVLTN</sequence>
<protein>
    <recommendedName>
        <fullName evidence="2">Cell shape-determining protein MreC</fullName>
    </recommendedName>
    <alternativeName>
        <fullName evidence="4">Cell shape protein MreC</fullName>
    </alternativeName>
</protein>
<feature type="transmembrane region" description="Helical" evidence="6">
    <location>
        <begin position="9"/>
        <end position="28"/>
    </location>
</feature>
<dbReference type="STRING" id="1802555.A2755_02445"/>
<dbReference type="InterPro" id="IPR007221">
    <property type="entry name" value="MreC"/>
</dbReference>
<evidence type="ECO:0000256" key="2">
    <source>
        <dbReference type="ARBA" id="ARBA00013855"/>
    </source>
</evidence>
<evidence type="ECO:0000256" key="1">
    <source>
        <dbReference type="ARBA" id="ARBA00009369"/>
    </source>
</evidence>
<dbReference type="Gene3D" id="2.40.10.350">
    <property type="entry name" value="Rod shape-determining protein MreC, domain 2"/>
    <property type="match status" value="1"/>
</dbReference>
<dbReference type="InterPro" id="IPR042175">
    <property type="entry name" value="Cell/Rod_MreC_2"/>
</dbReference>
<evidence type="ECO:0000259" key="7">
    <source>
        <dbReference type="Pfam" id="PF04085"/>
    </source>
</evidence>
<keyword evidence="3" id="KW-0133">Cell shape</keyword>
<dbReference type="PANTHER" id="PTHR34138:SF1">
    <property type="entry name" value="CELL SHAPE-DETERMINING PROTEIN MREC"/>
    <property type="match status" value="1"/>
</dbReference>
<dbReference type="Proteomes" id="UP000177029">
    <property type="component" value="Unassembled WGS sequence"/>
</dbReference>
<dbReference type="EMBL" id="MGIP01000011">
    <property type="protein sequence ID" value="OGM91239.1"/>
    <property type="molecule type" value="Genomic_DNA"/>
</dbReference>
<evidence type="ECO:0000256" key="4">
    <source>
        <dbReference type="ARBA" id="ARBA00032089"/>
    </source>
</evidence>
<reference evidence="8 9" key="1">
    <citation type="journal article" date="2016" name="Nat. Commun.">
        <title>Thousands of microbial genomes shed light on interconnected biogeochemical processes in an aquifer system.</title>
        <authorList>
            <person name="Anantharaman K."/>
            <person name="Brown C.T."/>
            <person name="Hug L.A."/>
            <person name="Sharon I."/>
            <person name="Castelle C.J."/>
            <person name="Probst A.J."/>
            <person name="Thomas B.C."/>
            <person name="Singh A."/>
            <person name="Wilkins M.J."/>
            <person name="Karaoz U."/>
            <person name="Brodie E.L."/>
            <person name="Williams K.H."/>
            <person name="Hubbard S.S."/>
            <person name="Banfield J.F."/>
        </authorList>
    </citation>
    <scope>NUCLEOTIDE SEQUENCE [LARGE SCALE GENOMIC DNA]</scope>
</reference>
<dbReference type="Gene3D" id="2.40.10.340">
    <property type="entry name" value="Rod shape-determining protein MreC, domain 1"/>
    <property type="match status" value="1"/>
</dbReference>
<proteinExistence type="inferred from homology"/>
<dbReference type="InterPro" id="IPR055342">
    <property type="entry name" value="MreC_beta-barrel_core"/>
</dbReference>
<evidence type="ECO:0000256" key="5">
    <source>
        <dbReference type="SAM" id="Coils"/>
    </source>
</evidence>
<evidence type="ECO:0000313" key="9">
    <source>
        <dbReference type="Proteomes" id="UP000177029"/>
    </source>
</evidence>
<dbReference type="InterPro" id="IPR042177">
    <property type="entry name" value="Cell/Rod_1"/>
</dbReference>
<gene>
    <name evidence="8" type="ORF">A2755_02445</name>
</gene>
<dbReference type="GO" id="GO:0005886">
    <property type="term" value="C:plasma membrane"/>
    <property type="evidence" value="ECO:0007669"/>
    <property type="project" value="TreeGrafter"/>
</dbReference>
<dbReference type="AlphaFoldDB" id="A0A1F8DTC2"/>
<dbReference type="GO" id="GO:0008360">
    <property type="term" value="P:regulation of cell shape"/>
    <property type="evidence" value="ECO:0007669"/>
    <property type="project" value="UniProtKB-KW"/>
</dbReference>
<accession>A0A1F8DTC2</accession>
<keyword evidence="6" id="KW-0812">Transmembrane</keyword>
<dbReference type="PANTHER" id="PTHR34138">
    <property type="entry name" value="CELL SHAPE-DETERMINING PROTEIN MREC"/>
    <property type="match status" value="1"/>
</dbReference>
<feature type="domain" description="Rod shape-determining protein MreC beta-barrel core" evidence="7">
    <location>
        <begin position="99"/>
        <end position="235"/>
    </location>
</feature>
<dbReference type="Pfam" id="PF04085">
    <property type="entry name" value="MreC"/>
    <property type="match status" value="1"/>
</dbReference>
<evidence type="ECO:0000313" key="8">
    <source>
        <dbReference type="EMBL" id="OGM91239.1"/>
    </source>
</evidence>
<feature type="coiled-coil region" evidence="5">
    <location>
        <begin position="44"/>
        <end position="71"/>
    </location>
</feature>